<name>A0A7Y0LCW7_9GAMM</name>
<dbReference type="Pfam" id="PF05728">
    <property type="entry name" value="UPF0227"/>
    <property type="match status" value="1"/>
</dbReference>
<organism evidence="1 2">
    <name type="scientific">Thalassotalea algicola</name>
    <dbReference type="NCBI Taxonomy" id="2716224"/>
    <lineage>
        <taxon>Bacteria</taxon>
        <taxon>Pseudomonadati</taxon>
        <taxon>Pseudomonadota</taxon>
        <taxon>Gammaproteobacteria</taxon>
        <taxon>Alteromonadales</taxon>
        <taxon>Colwelliaceae</taxon>
        <taxon>Thalassotalea</taxon>
    </lineage>
</organism>
<dbReference type="RefSeq" id="WP_169075565.1">
    <property type="nucleotide sequence ID" value="NZ_JABBXH010000003.1"/>
</dbReference>
<dbReference type="EMBL" id="JABBXH010000003">
    <property type="protein sequence ID" value="NMP32265.1"/>
    <property type="molecule type" value="Genomic_DNA"/>
</dbReference>
<comment type="caution">
    <text evidence="1">The sequence shown here is derived from an EMBL/GenBank/DDBJ whole genome shotgun (WGS) entry which is preliminary data.</text>
</comment>
<dbReference type="AlphaFoldDB" id="A0A7Y0LCW7"/>
<dbReference type="InterPro" id="IPR008886">
    <property type="entry name" value="UPF0227/Esterase_YqiA"/>
</dbReference>
<accession>A0A7Y0LCW7</accession>
<dbReference type="SUPFAM" id="SSF53474">
    <property type="entry name" value="alpha/beta-Hydrolases"/>
    <property type="match status" value="1"/>
</dbReference>
<keyword evidence="2" id="KW-1185">Reference proteome</keyword>
<gene>
    <name evidence="1" type="ORF">HII17_11860</name>
</gene>
<proteinExistence type="predicted"/>
<evidence type="ECO:0000313" key="1">
    <source>
        <dbReference type="EMBL" id="NMP32265.1"/>
    </source>
</evidence>
<evidence type="ECO:0000313" key="2">
    <source>
        <dbReference type="Proteomes" id="UP000568664"/>
    </source>
</evidence>
<reference evidence="1 2" key="1">
    <citation type="submission" date="2020-04" db="EMBL/GenBank/DDBJ databases">
        <title>Thalassotalea sp. M1531, isolated from the surface of marine red alga.</title>
        <authorList>
            <person name="Pang L."/>
            <person name="Lu D.-C."/>
        </authorList>
    </citation>
    <scope>NUCLEOTIDE SEQUENCE [LARGE SCALE GENOMIC DNA]</scope>
    <source>
        <strain evidence="1 2">M1531</strain>
    </source>
</reference>
<dbReference type="Proteomes" id="UP000568664">
    <property type="component" value="Unassembled WGS sequence"/>
</dbReference>
<protein>
    <submittedName>
        <fullName evidence="1">Esterase YqiA</fullName>
    </submittedName>
</protein>
<sequence length="196" mass="22336">MSVKILYIHGFNSSPLSMKAELTKEYFALHYPNVEIICPQIKSSPFKAIDQLESIVQTLHDNTWCLIGSSLGGYFASYLAEKYRVKAVLVNPAVKPYLLMSDYIGWQLNPYTNETYQVQAEHIDELKSLEQQKISENLYQVMVQTGDEVLDYRLAAEKFRNSQLIVQQGGDHGFINFADMLPNIADYLAINKSNTQ</sequence>
<dbReference type="Gene3D" id="3.40.50.1820">
    <property type="entry name" value="alpha/beta hydrolase"/>
    <property type="match status" value="1"/>
</dbReference>
<dbReference type="PANTHER" id="PTHR35602">
    <property type="entry name" value="ESTERASE YQIA-RELATED"/>
    <property type="match status" value="1"/>
</dbReference>
<dbReference type="InterPro" id="IPR029058">
    <property type="entry name" value="AB_hydrolase_fold"/>
</dbReference>
<dbReference type="PANTHER" id="PTHR35602:SF3">
    <property type="entry name" value="ESTERASE YQIA"/>
    <property type="match status" value="1"/>
</dbReference>